<dbReference type="OrthoDB" id="9758906at2"/>
<dbReference type="InterPro" id="IPR016163">
    <property type="entry name" value="Ald_DH_C"/>
</dbReference>
<dbReference type="Pfam" id="PF00171">
    <property type="entry name" value="Aldedh"/>
    <property type="match status" value="1"/>
</dbReference>
<keyword evidence="5" id="KW-1185">Reference proteome</keyword>
<dbReference type="SUPFAM" id="SSF53720">
    <property type="entry name" value="ALDH-like"/>
    <property type="match status" value="1"/>
</dbReference>
<comment type="similarity">
    <text evidence="1">Belongs to the aldehyde dehydrogenase family.</text>
</comment>
<dbReference type="RefSeq" id="WP_095044838.1">
    <property type="nucleotide sequence ID" value="NZ_LN890655.1"/>
</dbReference>
<protein>
    <submittedName>
        <fullName evidence="4">Aldehyde dehydrogenase</fullName>
        <ecNumber evidence="4">1.2.1.-</ecNumber>
    </submittedName>
</protein>
<dbReference type="InterPro" id="IPR016161">
    <property type="entry name" value="Ald_DH/histidinol_DH"/>
</dbReference>
<sequence>MTTPNGTSPIKHRDTQLGPIGPVIGGRTITTGQVEEVFDPYDGSLVAVVNLAGPAEIEASIATAVAAFDETRRMPAWQRSDCLEKVSAGIAARREELALVIAREAGKPLKTARVEVDRAAFTFKVAAEETRRIYGEIVPLDWLPGTEGRTALVRREPRGPVSGITPFNFPLNLVSHKVAPSMAAGNPIVIKPSNQTPVSAYRLAEIVLEAGWPAGGIAVVPCDVRHAAPLVEDERIKFLTFTGSPQVGWSLKAKAGMKPVTLELGGNAGTIIHKDADIAYAAERVTWGGFSYAGQSCISVQRVYIHSAVYDEFIEALLPKVMALRSGDPLAEATDVGPIINAVQAARIGDWLREAMDAGAQVLAGGKREGNVWEPTVLASVNEEMRVSCQEVFGPVISLYRYDDVQQAMAAVDRSDYGLQAGLFTNDWGLIEDAYNQISVGGLIVNDVSAFRVDHMPYGGVRQSGIGREGVRYAIEEMTEMKLLMLHRPPSAVAAR</sequence>
<proteinExistence type="inferred from homology"/>
<dbReference type="KEGG" id="pbf:CFX0092_A1392"/>
<dbReference type="PANTHER" id="PTHR42991:SF1">
    <property type="entry name" value="ALDEHYDE DEHYDROGENASE"/>
    <property type="match status" value="1"/>
</dbReference>
<evidence type="ECO:0000259" key="3">
    <source>
        <dbReference type="Pfam" id="PF00171"/>
    </source>
</evidence>
<organism evidence="4 5">
    <name type="scientific">Candidatus Promineifilum breve</name>
    <dbReference type="NCBI Taxonomy" id="1806508"/>
    <lineage>
        <taxon>Bacteria</taxon>
        <taxon>Bacillati</taxon>
        <taxon>Chloroflexota</taxon>
        <taxon>Ardenticatenia</taxon>
        <taxon>Candidatus Promineifilales</taxon>
        <taxon>Candidatus Promineifilaceae</taxon>
        <taxon>Candidatus Promineifilum</taxon>
    </lineage>
</organism>
<dbReference type="InterPro" id="IPR051020">
    <property type="entry name" value="ALDH-related_metabolic_enz"/>
</dbReference>
<dbReference type="EMBL" id="LN890655">
    <property type="protein sequence ID" value="CUS03270.2"/>
    <property type="molecule type" value="Genomic_DNA"/>
</dbReference>
<gene>
    <name evidence="4" type="ORF">CFX0092_A1392</name>
</gene>
<dbReference type="AlphaFoldDB" id="A0A160T3X2"/>
<dbReference type="GO" id="GO:0008911">
    <property type="term" value="F:lactaldehyde dehydrogenase (NAD+) activity"/>
    <property type="evidence" value="ECO:0007669"/>
    <property type="project" value="TreeGrafter"/>
</dbReference>
<dbReference type="FunFam" id="3.40.605.10:FF:000063">
    <property type="entry name" value="Succinate-semialdehyde dehydrogenase, mitochondrial"/>
    <property type="match status" value="1"/>
</dbReference>
<evidence type="ECO:0000313" key="4">
    <source>
        <dbReference type="EMBL" id="CUS03270.2"/>
    </source>
</evidence>
<dbReference type="Gene3D" id="3.40.605.10">
    <property type="entry name" value="Aldehyde Dehydrogenase, Chain A, domain 1"/>
    <property type="match status" value="1"/>
</dbReference>
<evidence type="ECO:0000256" key="1">
    <source>
        <dbReference type="ARBA" id="ARBA00009986"/>
    </source>
</evidence>
<feature type="domain" description="Aldehyde dehydrogenase" evidence="3">
    <location>
        <begin position="35"/>
        <end position="482"/>
    </location>
</feature>
<evidence type="ECO:0000256" key="2">
    <source>
        <dbReference type="ARBA" id="ARBA00023002"/>
    </source>
</evidence>
<dbReference type="EC" id="1.2.1.-" evidence="4"/>
<dbReference type="Proteomes" id="UP000215027">
    <property type="component" value="Chromosome I"/>
</dbReference>
<dbReference type="InterPro" id="IPR015590">
    <property type="entry name" value="Aldehyde_DH_dom"/>
</dbReference>
<accession>A0A160T3X2</accession>
<reference evidence="4" key="1">
    <citation type="submission" date="2016-01" db="EMBL/GenBank/DDBJ databases">
        <authorList>
            <person name="Mcilroy J.S."/>
            <person name="Karst M S."/>
            <person name="Albertsen M."/>
        </authorList>
    </citation>
    <scope>NUCLEOTIDE SEQUENCE</scope>
    <source>
        <strain evidence="4">Cfx-K</strain>
    </source>
</reference>
<dbReference type="Gene3D" id="3.40.309.10">
    <property type="entry name" value="Aldehyde Dehydrogenase, Chain A, domain 2"/>
    <property type="match status" value="1"/>
</dbReference>
<keyword evidence="2 4" id="KW-0560">Oxidoreductase</keyword>
<dbReference type="PANTHER" id="PTHR42991">
    <property type="entry name" value="ALDEHYDE DEHYDROGENASE"/>
    <property type="match status" value="1"/>
</dbReference>
<evidence type="ECO:0000313" key="5">
    <source>
        <dbReference type="Proteomes" id="UP000215027"/>
    </source>
</evidence>
<dbReference type="InterPro" id="IPR016162">
    <property type="entry name" value="Ald_DH_N"/>
</dbReference>
<name>A0A160T3X2_9CHLR</name>